<dbReference type="InterPro" id="IPR007362">
    <property type="entry name" value="DUF429"/>
</dbReference>
<dbReference type="EMBL" id="CP036426">
    <property type="protein sequence ID" value="QDV38231.1"/>
    <property type="molecule type" value="Genomic_DNA"/>
</dbReference>
<organism evidence="1 2">
    <name type="scientific">Tautonia plasticadhaerens</name>
    <dbReference type="NCBI Taxonomy" id="2527974"/>
    <lineage>
        <taxon>Bacteria</taxon>
        <taxon>Pseudomonadati</taxon>
        <taxon>Planctomycetota</taxon>
        <taxon>Planctomycetia</taxon>
        <taxon>Isosphaerales</taxon>
        <taxon>Isosphaeraceae</taxon>
        <taxon>Tautonia</taxon>
    </lineage>
</organism>
<protein>
    <recommendedName>
        <fullName evidence="3">DUF429 domain-containing protein</fullName>
    </recommendedName>
</protein>
<reference evidence="1 2" key="1">
    <citation type="submission" date="2019-02" db="EMBL/GenBank/DDBJ databases">
        <title>Deep-cultivation of Planctomycetes and their phenomic and genomic characterization uncovers novel biology.</title>
        <authorList>
            <person name="Wiegand S."/>
            <person name="Jogler M."/>
            <person name="Boedeker C."/>
            <person name="Pinto D."/>
            <person name="Vollmers J."/>
            <person name="Rivas-Marin E."/>
            <person name="Kohn T."/>
            <person name="Peeters S.H."/>
            <person name="Heuer A."/>
            <person name="Rast P."/>
            <person name="Oberbeckmann S."/>
            <person name="Bunk B."/>
            <person name="Jeske O."/>
            <person name="Meyerdierks A."/>
            <person name="Storesund J.E."/>
            <person name="Kallscheuer N."/>
            <person name="Luecker S."/>
            <person name="Lage O.M."/>
            <person name="Pohl T."/>
            <person name="Merkel B.J."/>
            <person name="Hornburger P."/>
            <person name="Mueller R.-W."/>
            <person name="Bruemmer F."/>
            <person name="Labrenz M."/>
            <person name="Spormann A.M."/>
            <person name="Op den Camp H."/>
            <person name="Overmann J."/>
            <person name="Amann R."/>
            <person name="Jetten M.S.M."/>
            <person name="Mascher T."/>
            <person name="Medema M.H."/>
            <person name="Devos D.P."/>
            <person name="Kaster A.-K."/>
            <person name="Ovreas L."/>
            <person name="Rohde M."/>
            <person name="Galperin M.Y."/>
            <person name="Jogler C."/>
        </authorList>
    </citation>
    <scope>NUCLEOTIDE SEQUENCE [LARGE SCALE GENOMIC DNA]</scope>
    <source>
        <strain evidence="1 2">ElP</strain>
    </source>
</reference>
<gene>
    <name evidence="1" type="ORF">ElP_61820</name>
</gene>
<evidence type="ECO:0000313" key="1">
    <source>
        <dbReference type="EMBL" id="QDV38231.1"/>
    </source>
</evidence>
<dbReference type="RefSeq" id="WP_145276570.1">
    <property type="nucleotide sequence ID" value="NZ_CP036426.1"/>
</dbReference>
<dbReference type="OrthoDB" id="269928at2"/>
<evidence type="ECO:0008006" key="3">
    <source>
        <dbReference type="Google" id="ProtNLM"/>
    </source>
</evidence>
<sequence length="231" mass="24760">MATARERTIRALAAAGRPSCVGIDLAGVERRETGVAVLVDGRLELLTSAGPDAEILALATLAGPGGTVAINSPLTRPLGRCCLEDDCPCRDDPGTRSRQLERELARMRVPALATALLKVLARRGERIATAMRGAGIEPIEVYPYATLRLLGLPTAGKKTADGRRRIRRALKPLVPGLDRQHASEHRLDAIVCAYTAQLWREGRARAVGVPEEGLMIIPAATDLVPESKRRG</sequence>
<evidence type="ECO:0000313" key="2">
    <source>
        <dbReference type="Proteomes" id="UP000317835"/>
    </source>
</evidence>
<dbReference type="KEGG" id="tpla:ElP_61820"/>
<dbReference type="Pfam" id="PF04250">
    <property type="entry name" value="DUF429"/>
    <property type="match status" value="1"/>
</dbReference>
<keyword evidence="2" id="KW-1185">Reference proteome</keyword>
<dbReference type="Proteomes" id="UP000317835">
    <property type="component" value="Chromosome"/>
</dbReference>
<accession>A0A518HBK5</accession>
<dbReference type="AlphaFoldDB" id="A0A518HBK5"/>
<name>A0A518HBK5_9BACT</name>
<proteinExistence type="predicted"/>